<feature type="transmembrane region" description="Helical" evidence="7">
    <location>
        <begin position="428"/>
        <end position="451"/>
    </location>
</feature>
<evidence type="ECO:0000313" key="8">
    <source>
        <dbReference type="EMBL" id="ORX56918.1"/>
    </source>
</evidence>
<comment type="subcellular location">
    <subcellularLocation>
        <location evidence="1">Membrane</location>
        <topology evidence="1">Multi-pass membrane protein</topology>
    </subcellularLocation>
</comment>
<dbReference type="STRING" id="101127.A0A1X2GM48"/>
<dbReference type="InterPro" id="IPR004240">
    <property type="entry name" value="EMP70"/>
</dbReference>
<evidence type="ECO:0000256" key="1">
    <source>
        <dbReference type="ARBA" id="ARBA00004141"/>
    </source>
</evidence>
<sequence length="621" mass="69473">MVNTIRCLGLLALAFNVNAFYLPGMAPVDYADNEAVALYVNSLTPMSSQIKSVVSYDFYDERFHFCQPAKGPEKQSESLGSILFGDRIFNSPFSLHMKNDVSCQLLCQTEPIAKPDAEFINQCIADEYSLNWMVDGLPAAHDVYDERSQKTYKSIGVPLGDPDASMLNNHYEITIKYHERPNNKYRVVGVEVNTASKDIPLVNNVPQCADMPSRAGFKLKADGADRVVYTYSVTWKASETAWATRWDDYLNILDPSIHWFSLVNSIVIVLFLTGMVAMILIRALHKDISRYNASEVQEDVQEDYGWKLVHGDVFRPPTRSIWLAVIVGNGAQLVAMAASVLVFATLGFLSPSNRGALATVMVILFMIYSGLAGFVSARLYKMNGGESWKTNMLLTAVFFPGAIFGALFALNFLLIGSQASGAVPFGTMVALIGMWGLIAFPLSVLGSYLGFRRPKIEHPVRTNQIPRQIPDQPSYLKSLPSILMGGTLPFGAIFIELYFIMNSIWFHRIYYGIGFLFLVFVVLVLTCSQVTILMCYFHLCNEDYHWSWRAFMTSGAAGFYVFLYSVYYYFNKLDINTFTSSILYLGYSSIISALLMVMTGSIGYLACLVFLQRIFASIKVD</sequence>
<dbReference type="PANTHER" id="PTHR10766">
    <property type="entry name" value="TRANSMEMBRANE 9 SUPERFAMILY PROTEIN"/>
    <property type="match status" value="1"/>
</dbReference>
<dbReference type="EMBL" id="MCGT01000009">
    <property type="protein sequence ID" value="ORX56918.1"/>
    <property type="molecule type" value="Genomic_DNA"/>
</dbReference>
<dbReference type="GO" id="GO:0007034">
    <property type="term" value="P:vacuolar transport"/>
    <property type="evidence" value="ECO:0007669"/>
    <property type="project" value="TreeGrafter"/>
</dbReference>
<gene>
    <name evidence="8" type="ORF">DM01DRAFT_1406366</name>
</gene>
<feature type="transmembrane region" description="Helical" evidence="7">
    <location>
        <begin position="590"/>
        <end position="611"/>
    </location>
</feature>
<dbReference type="GO" id="GO:0072657">
    <property type="term" value="P:protein localization to membrane"/>
    <property type="evidence" value="ECO:0007669"/>
    <property type="project" value="TreeGrafter"/>
</dbReference>
<feature type="transmembrane region" description="Helical" evidence="7">
    <location>
        <begin position="513"/>
        <end position="539"/>
    </location>
</feature>
<dbReference type="GO" id="GO:0005737">
    <property type="term" value="C:cytoplasm"/>
    <property type="evidence" value="ECO:0007669"/>
    <property type="project" value="UniProtKB-ARBA"/>
</dbReference>
<organism evidence="8 9">
    <name type="scientific">Hesseltinella vesiculosa</name>
    <dbReference type="NCBI Taxonomy" id="101127"/>
    <lineage>
        <taxon>Eukaryota</taxon>
        <taxon>Fungi</taxon>
        <taxon>Fungi incertae sedis</taxon>
        <taxon>Mucoromycota</taxon>
        <taxon>Mucoromycotina</taxon>
        <taxon>Mucoromycetes</taxon>
        <taxon>Mucorales</taxon>
        <taxon>Cunninghamellaceae</taxon>
        <taxon>Hesseltinella</taxon>
    </lineage>
</organism>
<dbReference type="OrthoDB" id="1666796at2759"/>
<evidence type="ECO:0000256" key="2">
    <source>
        <dbReference type="ARBA" id="ARBA00005227"/>
    </source>
</evidence>
<evidence type="ECO:0000313" key="9">
    <source>
        <dbReference type="Proteomes" id="UP000242146"/>
    </source>
</evidence>
<dbReference type="GO" id="GO:0016020">
    <property type="term" value="C:membrane"/>
    <property type="evidence" value="ECO:0007669"/>
    <property type="project" value="UniProtKB-SubCell"/>
</dbReference>
<feature type="transmembrane region" description="Helical" evidence="7">
    <location>
        <begin position="321"/>
        <end position="349"/>
    </location>
</feature>
<keyword evidence="6 7" id="KW-0472">Membrane</keyword>
<keyword evidence="4 7" id="KW-0732">Signal</keyword>
<evidence type="ECO:0000256" key="3">
    <source>
        <dbReference type="ARBA" id="ARBA00022692"/>
    </source>
</evidence>
<dbReference type="Pfam" id="PF02990">
    <property type="entry name" value="EMP70"/>
    <property type="match status" value="1"/>
</dbReference>
<keyword evidence="5 7" id="KW-1133">Transmembrane helix</keyword>
<comment type="caution">
    <text evidence="8">The sequence shown here is derived from an EMBL/GenBank/DDBJ whole genome shotgun (WGS) entry which is preliminary data.</text>
</comment>
<feature type="transmembrane region" description="Helical" evidence="7">
    <location>
        <begin position="392"/>
        <end position="416"/>
    </location>
</feature>
<feature type="transmembrane region" description="Helical" evidence="7">
    <location>
        <begin position="355"/>
        <end position="380"/>
    </location>
</feature>
<keyword evidence="9" id="KW-1185">Reference proteome</keyword>
<dbReference type="InterPro" id="IPR036259">
    <property type="entry name" value="MFS_trans_sf"/>
</dbReference>
<feature type="transmembrane region" description="Helical" evidence="7">
    <location>
        <begin position="259"/>
        <end position="281"/>
    </location>
</feature>
<comment type="similarity">
    <text evidence="2 7">Belongs to the nonaspanin (TM9SF) (TC 9.A.2) family.</text>
</comment>
<keyword evidence="3 7" id="KW-0812">Transmembrane</keyword>
<feature type="transmembrane region" description="Helical" evidence="7">
    <location>
        <begin position="551"/>
        <end position="570"/>
    </location>
</feature>
<dbReference type="SUPFAM" id="SSF103473">
    <property type="entry name" value="MFS general substrate transporter"/>
    <property type="match status" value="1"/>
</dbReference>
<accession>A0A1X2GM48</accession>
<proteinExistence type="inferred from homology"/>
<evidence type="ECO:0000256" key="6">
    <source>
        <dbReference type="ARBA" id="ARBA00023136"/>
    </source>
</evidence>
<dbReference type="AlphaFoldDB" id="A0A1X2GM48"/>
<protein>
    <recommendedName>
        <fullName evidence="7">Transmembrane 9 superfamily member</fullName>
    </recommendedName>
</protein>
<dbReference type="Proteomes" id="UP000242146">
    <property type="component" value="Unassembled WGS sequence"/>
</dbReference>
<evidence type="ECO:0000256" key="5">
    <source>
        <dbReference type="ARBA" id="ARBA00022989"/>
    </source>
</evidence>
<evidence type="ECO:0000256" key="7">
    <source>
        <dbReference type="RuleBase" id="RU363079"/>
    </source>
</evidence>
<reference evidence="8 9" key="1">
    <citation type="submission" date="2016-07" db="EMBL/GenBank/DDBJ databases">
        <title>Pervasive Adenine N6-methylation of Active Genes in Fungi.</title>
        <authorList>
            <consortium name="DOE Joint Genome Institute"/>
            <person name="Mondo S.J."/>
            <person name="Dannebaum R.O."/>
            <person name="Kuo R.C."/>
            <person name="Labutti K."/>
            <person name="Haridas S."/>
            <person name="Kuo A."/>
            <person name="Salamov A."/>
            <person name="Ahrendt S.R."/>
            <person name="Lipzen A."/>
            <person name="Sullivan W."/>
            <person name="Andreopoulos W.B."/>
            <person name="Clum A."/>
            <person name="Lindquist E."/>
            <person name="Daum C."/>
            <person name="Ramamoorthy G.K."/>
            <person name="Gryganskyi A."/>
            <person name="Culley D."/>
            <person name="Magnuson J.K."/>
            <person name="James T.Y."/>
            <person name="O'Malley M.A."/>
            <person name="Stajich J.E."/>
            <person name="Spatafora J.W."/>
            <person name="Visel A."/>
            <person name="Grigoriev I.V."/>
        </authorList>
    </citation>
    <scope>NUCLEOTIDE SEQUENCE [LARGE SCALE GENOMIC DNA]</scope>
    <source>
        <strain evidence="8 9">NRRL 3301</strain>
    </source>
</reference>
<dbReference type="PANTHER" id="PTHR10766:SF111">
    <property type="entry name" value="TRANSMEMBRANE 9 SUPERFAMILY MEMBER 2"/>
    <property type="match status" value="1"/>
</dbReference>
<feature type="chain" id="PRO_5010755963" description="Transmembrane 9 superfamily member" evidence="7">
    <location>
        <begin position="20"/>
        <end position="621"/>
    </location>
</feature>
<name>A0A1X2GM48_9FUNG</name>
<feature type="signal peptide" evidence="7">
    <location>
        <begin position="1"/>
        <end position="19"/>
    </location>
</feature>
<feature type="transmembrane region" description="Helical" evidence="7">
    <location>
        <begin position="482"/>
        <end position="501"/>
    </location>
</feature>
<evidence type="ECO:0000256" key="4">
    <source>
        <dbReference type="ARBA" id="ARBA00022729"/>
    </source>
</evidence>